<dbReference type="InterPro" id="IPR006598">
    <property type="entry name" value="CAP10"/>
</dbReference>
<comment type="pathway">
    <text evidence="2">Protein modification; protein glycosylation.</text>
</comment>
<evidence type="ECO:0000256" key="3">
    <source>
        <dbReference type="ARBA" id="ARBA00010118"/>
    </source>
</evidence>
<dbReference type="FunCoup" id="A0A6L2PW21">
    <property type="interactions" value="1567"/>
</dbReference>
<dbReference type="SMART" id="SM00672">
    <property type="entry name" value="CAP10"/>
    <property type="match status" value="1"/>
</dbReference>
<dbReference type="GO" id="GO:0035251">
    <property type="term" value="F:UDP-glucosyltransferase activity"/>
    <property type="evidence" value="ECO:0007669"/>
    <property type="project" value="TreeGrafter"/>
</dbReference>
<dbReference type="AlphaFoldDB" id="A0A6L2PW21"/>
<reference evidence="10" key="1">
    <citation type="submission" date="2020-01" db="EMBL/GenBank/DDBJ databases">
        <title>Draft genome sequence of the Termite Coptotermes fromosanus.</title>
        <authorList>
            <person name="Itakura S."/>
            <person name="Yosikawa Y."/>
            <person name="Umezawa K."/>
        </authorList>
    </citation>
    <scope>NUCLEOTIDE SEQUENCE [LARGE SCALE GENOMIC DNA]</scope>
</reference>
<evidence type="ECO:0000256" key="5">
    <source>
        <dbReference type="ARBA" id="ARBA00022679"/>
    </source>
</evidence>
<evidence type="ECO:0000313" key="10">
    <source>
        <dbReference type="Proteomes" id="UP000502823"/>
    </source>
</evidence>
<dbReference type="Proteomes" id="UP000502823">
    <property type="component" value="Unassembled WGS sequence"/>
</dbReference>
<evidence type="ECO:0000256" key="7">
    <source>
        <dbReference type="SAM" id="SignalP"/>
    </source>
</evidence>
<comment type="subcellular location">
    <subcellularLocation>
        <location evidence="1">Endoplasmic reticulum lumen</location>
    </subcellularLocation>
</comment>
<comment type="caution">
    <text evidence="9">The sequence shown here is derived from an EMBL/GenBank/DDBJ whole genome shotgun (WGS) entry which is preliminary data.</text>
</comment>
<dbReference type="InterPro" id="IPR051091">
    <property type="entry name" value="O-Glucosyltr/Glycosyltrsf_90"/>
</dbReference>
<keyword evidence="10" id="KW-1185">Reference proteome</keyword>
<dbReference type="PANTHER" id="PTHR12203">
    <property type="entry name" value="KDEL LYS-ASP-GLU-LEU CONTAINING - RELATED"/>
    <property type="match status" value="1"/>
</dbReference>
<feature type="signal peptide" evidence="7">
    <location>
        <begin position="1"/>
        <end position="15"/>
    </location>
</feature>
<keyword evidence="7" id="KW-0732">Signal</keyword>
<sequence>MRYKFILLLATSVAANFDDTCTVTSGVKCTDMQDEDTSKYSKGKVHVHWVFVKDSVSAYKPCSQESCSCYSSVIEKDLSPFKSGITKDMINSITKKGTRYQIINHHLYRDVECMFPARCAGVEHFIIALLPKLPDIELVINMRDWPQISNHFGPPKPVFSFSKTSDYYDIMYPTWAFWEGGPAIKLYPQGLGRWDEHRISLKVAANKWPWERKRPVAFFRGSRTSSERDSLILLSRDWPDLVDAKYTRNQAWKSDADTLYAAPADEVALEDHCEYRYLFNFRGVAASFRLKHLFLCRSLVFHVGDEWLEFFYPALHPWVHYIPVNSNATKEDIRKLLEFVSHHDDKAQEIAQRGHDLILNHLKMKDILCYWKKLLTRYAKLLQFKPEKDKSLIERTSS</sequence>
<dbReference type="InParanoid" id="A0A6L2PW21"/>
<keyword evidence="5" id="KW-0808">Transferase</keyword>
<comment type="function">
    <text evidence="6">Protein O-glucosyltransferase. Catalyzes the reaction that attaches glucose through an O-glycosidic linkage to a conserved serine residue found in the consensus sequence C-X-S-X-[PA]-C in epidermal growth factor-like repeats. Regulates Notch signaling by glucosylating Notch in the ER, glucosylation is required for the correct folding and cleavage of Notch.</text>
</comment>
<dbReference type="EMBL" id="BLKM01008748">
    <property type="protein sequence ID" value="GFG34818.1"/>
    <property type="molecule type" value="Genomic_DNA"/>
</dbReference>
<dbReference type="PANTHER" id="PTHR12203:SF35">
    <property type="entry name" value="PROTEIN O-GLUCOSYLTRANSFERASE 1"/>
    <property type="match status" value="1"/>
</dbReference>
<dbReference type="OrthoDB" id="202415at2759"/>
<dbReference type="GO" id="GO:0006493">
    <property type="term" value="P:protein O-linked glycosylation"/>
    <property type="evidence" value="ECO:0007669"/>
    <property type="project" value="TreeGrafter"/>
</dbReference>
<dbReference type="Pfam" id="PF05686">
    <property type="entry name" value="Glyco_transf_90"/>
    <property type="match status" value="1"/>
</dbReference>
<name>A0A6L2PW21_COPFO</name>
<evidence type="ECO:0000256" key="6">
    <source>
        <dbReference type="ARBA" id="ARBA00045690"/>
    </source>
</evidence>
<evidence type="ECO:0000256" key="4">
    <source>
        <dbReference type="ARBA" id="ARBA00022676"/>
    </source>
</evidence>
<evidence type="ECO:0000256" key="1">
    <source>
        <dbReference type="ARBA" id="ARBA00004319"/>
    </source>
</evidence>
<protein>
    <recommendedName>
        <fullName evidence="8">Glycosyl transferase CAP10 domain-containing protein</fullName>
    </recommendedName>
</protein>
<evidence type="ECO:0000313" key="9">
    <source>
        <dbReference type="EMBL" id="GFG34818.1"/>
    </source>
</evidence>
<gene>
    <name evidence="9" type="ORF">Cfor_00144</name>
</gene>
<evidence type="ECO:0000256" key="2">
    <source>
        <dbReference type="ARBA" id="ARBA00004922"/>
    </source>
</evidence>
<accession>A0A6L2PW21</accession>
<feature type="chain" id="PRO_5026758695" description="Glycosyl transferase CAP10 domain-containing protein" evidence="7">
    <location>
        <begin position="16"/>
        <end position="398"/>
    </location>
</feature>
<dbReference type="GO" id="GO:0045747">
    <property type="term" value="P:positive regulation of Notch signaling pathway"/>
    <property type="evidence" value="ECO:0007669"/>
    <property type="project" value="TreeGrafter"/>
</dbReference>
<proteinExistence type="inferred from homology"/>
<organism evidence="9 10">
    <name type="scientific">Coptotermes formosanus</name>
    <name type="common">Formosan subterranean termite</name>
    <dbReference type="NCBI Taxonomy" id="36987"/>
    <lineage>
        <taxon>Eukaryota</taxon>
        <taxon>Metazoa</taxon>
        <taxon>Ecdysozoa</taxon>
        <taxon>Arthropoda</taxon>
        <taxon>Hexapoda</taxon>
        <taxon>Insecta</taxon>
        <taxon>Pterygota</taxon>
        <taxon>Neoptera</taxon>
        <taxon>Polyneoptera</taxon>
        <taxon>Dictyoptera</taxon>
        <taxon>Blattodea</taxon>
        <taxon>Blattoidea</taxon>
        <taxon>Termitoidae</taxon>
        <taxon>Rhinotermitidae</taxon>
        <taxon>Coptotermes</taxon>
    </lineage>
</organism>
<evidence type="ECO:0000259" key="8">
    <source>
        <dbReference type="SMART" id="SM00672"/>
    </source>
</evidence>
<keyword evidence="4" id="KW-0328">Glycosyltransferase</keyword>
<feature type="domain" description="Glycosyl transferase CAP10" evidence="8">
    <location>
        <begin position="132"/>
        <end position="385"/>
    </location>
</feature>
<comment type="similarity">
    <text evidence="3">Belongs to the glycosyltransferase 90 family.</text>
</comment>
<dbReference type="GO" id="GO:0005788">
    <property type="term" value="C:endoplasmic reticulum lumen"/>
    <property type="evidence" value="ECO:0007669"/>
    <property type="project" value="UniProtKB-SubCell"/>
</dbReference>
<dbReference type="GO" id="GO:0035252">
    <property type="term" value="F:UDP-xylosyltransferase activity"/>
    <property type="evidence" value="ECO:0007669"/>
    <property type="project" value="TreeGrafter"/>
</dbReference>